<evidence type="ECO:0000313" key="8">
    <source>
        <dbReference type="EMBL" id="CAA7016220.1"/>
    </source>
</evidence>
<feature type="compositionally biased region" description="Basic residues" evidence="6">
    <location>
        <begin position="499"/>
        <end position="509"/>
    </location>
</feature>
<dbReference type="OrthoDB" id="1902587at2759"/>
<comment type="caution">
    <text evidence="8">The sequence shown here is derived from an EMBL/GenBank/DDBJ whole genome shotgun (WGS) entry which is preliminary data.</text>
</comment>
<feature type="compositionally biased region" description="Basic and acidic residues" evidence="6">
    <location>
        <begin position="461"/>
        <end position="481"/>
    </location>
</feature>
<keyword evidence="4 5" id="KW-0413">Isomerase</keyword>
<evidence type="ECO:0000313" key="9">
    <source>
        <dbReference type="Proteomes" id="UP000467841"/>
    </source>
</evidence>
<dbReference type="SUPFAM" id="SSF54534">
    <property type="entry name" value="FKBP-like"/>
    <property type="match status" value="1"/>
</dbReference>
<accession>A0A6D2HIM7</accession>
<name>A0A6D2HIM7_9BRAS</name>
<protein>
    <recommendedName>
        <fullName evidence="2 5">peptidylprolyl isomerase</fullName>
        <ecNumber evidence="2 5">5.2.1.8</ecNumber>
    </recommendedName>
</protein>
<feature type="domain" description="PPIase FKBP-type" evidence="7">
    <location>
        <begin position="624"/>
        <end position="717"/>
    </location>
</feature>
<evidence type="ECO:0000256" key="5">
    <source>
        <dbReference type="PROSITE-ProRule" id="PRU00277"/>
    </source>
</evidence>
<dbReference type="AlphaFoldDB" id="A0A6D2HIM7"/>
<comment type="catalytic activity">
    <reaction evidence="1 5">
        <text>[protein]-peptidylproline (omega=180) = [protein]-peptidylproline (omega=0)</text>
        <dbReference type="Rhea" id="RHEA:16237"/>
        <dbReference type="Rhea" id="RHEA-COMP:10747"/>
        <dbReference type="Rhea" id="RHEA-COMP:10748"/>
        <dbReference type="ChEBI" id="CHEBI:83833"/>
        <dbReference type="ChEBI" id="CHEBI:83834"/>
        <dbReference type="EC" id="5.2.1.8"/>
    </reaction>
</comment>
<gene>
    <name evidence="8" type="ORF">MERR_LOCUS3455</name>
</gene>
<feature type="compositionally biased region" description="Acidic residues" evidence="6">
    <location>
        <begin position="347"/>
        <end position="360"/>
    </location>
</feature>
<reference evidence="8" key="1">
    <citation type="submission" date="2020-01" db="EMBL/GenBank/DDBJ databases">
        <authorList>
            <person name="Mishra B."/>
        </authorList>
    </citation>
    <scope>NUCLEOTIDE SEQUENCE [LARGE SCALE GENOMIC DNA]</scope>
</reference>
<dbReference type="EC" id="5.2.1.8" evidence="2 5"/>
<dbReference type="PANTHER" id="PTHR43811:SF48">
    <property type="entry name" value="PEPTIDYL-PROLYL CIS-TRANS ISOMERASE FKBP43"/>
    <property type="match status" value="1"/>
</dbReference>
<keyword evidence="3 5" id="KW-0697">Rotamase</keyword>
<feature type="region of interest" description="Disordered" evidence="6">
    <location>
        <begin position="74"/>
        <end position="93"/>
    </location>
</feature>
<feature type="compositionally biased region" description="Polar residues" evidence="6">
    <location>
        <begin position="45"/>
        <end position="62"/>
    </location>
</feature>
<dbReference type="EMBL" id="CACVBM020000222">
    <property type="protein sequence ID" value="CAA7016220.1"/>
    <property type="molecule type" value="Genomic_DNA"/>
</dbReference>
<sequence>MAIAPLRITNPFPSLRLLPAGKPNAPRLFTVRATDVESTEETQPDPETSQAESSSDPDQFESRLSNIRLRYRSGTGKKAEVRKSKKGSSLPASKQSGIYLPAVSLKEPVSGGLKVEVGFSPYSERINGRIAGLGLAALLLVELATGKSVLNYHTPSVVFLQIYFVAAVSAMFVKVEKEKGAKKIKPSANKKPRDRAERRNLKASAFESLSLGFSILLHSMAFWGIEVKPGKPFTLKPNEATATRRLHLSQATLGIGNATIRSILQCNVGKKSPLFLCVLTPEKVDSCQLNLEFQEADEVIFSVIGPRSIHITGYFLGRSTALGQNDDESESFGEDIVDTDVEKGSSDDYDYSDSFINDDDPSGRGSHVSSSDDEEVTIKKKTAEKKTNKKGGRLRKQFQVSDSDSDETSGRADDSSSGDSVEVLNSDNDHKIPKVLSSENPVPSRVTRSKAKSSTLEDDEPNAKCEKTSESETHLDKREDEPLGDVEPSPVQKDCESHSKKKSKKKKSKSSVVINLDDGEEKNMTEESLQNEKPTTDKEIKPSNDVLPSENGDATLSKKKRKRDKKEETTGVQENSKKKKQAVDKDTEKEAGTKKPLESEVSSTEVIIEEISKGNSDGKSAVKGKKVSILFTGKLKDSGEVFDSNLGEAPLRFRLGGDKVIEGLNIGVEGMRVGDKRRLTIPPSLGYDKHRDSEDGLKGAVPKNAWLVYEVEAVKLR</sequence>
<feature type="compositionally biased region" description="Basic and acidic residues" evidence="6">
    <location>
        <begin position="581"/>
        <end position="598"/>
    </location>
</feature>
<dbReference type="InterPro" id="IPR041232">
    <property type="entry name" value="NPL"/>
</dbReference>
<proteinExistence type="predicted"/>
<feature type="compositionally biased region" description="Acidic residues" evidence="6">
    <location>
        <begin position="326"/>
        <end position="339"/>
    </location>
</feature>
<evidence type="ECO:0000256" key="3">
    <source>
        <dbReference type="ARBA" id="ARBA00023110"/>
    </source>
</evidence>
<keyword evidence="9" id="KW-1185">Reference proteome</keyword>
<dbReference type="PROSITE" id="PS50059">
    <property type="entry name" value="FKBP_PPIASE"/>
    <property type="match status" value="1"/>
</dbReference>
<dbReference type="GO" id="GO:0003755">
    <property type="term" value="F:peptidyl-prolyl cis-trans isomerase activity"/>
    <property type="evidence" value="ECO:0007669"/>
    <property type="project" value="UniProtKB-KW"/>
</dbReference>
<feature type="region of interest" description="Disordered" evidence="6">
    <location>
        <begin position="19"/>
        <end position="62"/>
    </location>
</feature>
<dbReference type="Pfam" id="PF17800">
    <property type="entry name" value="NPL"/>
    <property type="match status" value="1"/>
</dbReference>
<dbReference type="Proteomes" id="UP000467841">
    <property type="component" value="Unassembled WGS sequence"/>
</dbReference>
<dbReference type="Gene3D" id="3.10.50.40">
    <property type="match status" value="1"/>
</dbReference>
<feature type="region of interest" description="Disordered" evidence="6">
    <location>
        <begin position="326"/>
        <end position="603"/>
    </location>
</feature>
<evidence type="ECO:0000256" key="4">
    <source>
        <dbReference type="ARBA" id="ARBA00023235"/>
    </source>
</evidence>
<dbReference type="InterPro" id="IPR046357">
    <property type="entry name" value="PPIase_dom_sf"/>
</dbReference>
<evidence type="ECO:0000256" key="1">
    <source>
        <dbReference type="ARBA" id="ARBA00000971"/>
    </source>
</evidence>
<evidence type="ECO:0000256" key="6">
    <source>
        <dbReference type="SAM" id="MobiDB-lite"/>
    </source>
</evidence>
<evidence type="ECO:0000259" key="7">
    <source>
        <dbReference type="PROSITE" id="PS50059"/>
    </source>
</evidence>
<dbReference type="PANTHER" id="PTHR43811">
    <property type="entry name" value="FKBP-TYPE PEPTIDYL-PROLYL CIS-TRANS ISOMERASE FKPA"/>
    <property type="match status" value="1"/>
</dbReference>
<dbReference type="Gene3D" id="2.60.120.340">
    <property type="entry name" value="Nucleoplasmin core domain"/>
    <property type="match status" value="1"/>
</dbReference>
<dbReference type="InterPro" id="IPR001179">
    <property type="entry name" value="PPIase_FKBP_dom"/>
</dbReference>
<evidence type="ECO:0000256" key="2">
    <source>
        <dbReference type="ARBA" id="ARBA00013194"/>
    </source>
</evidence>
<organism evidence="8 9">
    <name type="scientific">Microthlaspi erraticum</name>
    <dbReference type="NCBI Taxonomy" id="1685480"/>
    <lineage>
        <taxon>Eukaryota</taxon>
        <taxon>Viridiplantae</taxon>
        <taxon>Streptophyta</taxon>
        <taxon>Embryophyta</taxon>
        <taxon>Tracheophyta</taxon>
        <taxon>Spermatophyta</taxon>
        <taxon>Magnoliopsida</taxon>
        <taxon>eudicotyledons</taxon>
        <taxon>Gunneridae</taxon>
        <taxon>Pentapetalae</taxon>
        <taxon>rosids</taxon>
        <taxon>malvids</taxon>
        <taxon>Brassicales</taxon>
        <taxon>Brassicaceae</taxon>
        <taxon>Coluteocarpeae</taxon>
        <taxon>Microthlaspi</taxon>
    </lineage>
</organism>
<dbReference type="Pfam" id="PF00254">
    <property type="entry name" value="FKBP_C"/>
    <property type="match status" value="1"/>
</dbReference>
<feature type="compositionally biased region" description="Basic residues" evidence="6">
    <location>
        <begin position="379"/>
        <end position="396"/>
    </location>
</feature>